<keyword evidence="1" id="KW-0472">Membrane</keyword>
<reference evidence="2" key="1">
    <citation type="submission" date="2020-07" db="EMBL/GenBank/DDBJ databases">
        <title>Vallitalea pronyensis genome.</title>
        <authorList>
            <person name="Postec A."/>
        </authorList>
    </citation>
    <scope>NUCLEOTIDE SEQUENCE</scope>
    <source>
        <strain evidence="2">FatNI3</strain>
    </source>
</reference>
<dbReference type="KEGG" id="vpy:HZI73_22970"/>
<accession>A0A8J8MNT1</accession>
<evidence type="ECO:0000313" key="2">
    <source>
        <dbReference type="EMBL" id="QUI24976.1"/>
    </source>
</evidence>
<keyword evidence="1" id="KW-0812">Transmembrane</keyword>
<dbReference type="InterPro" id="IPR025480">
    <property type="entry name" value="DUF4330"/>
</dbReference>
<keyword evidence="1" id="KW-1133">Transmembrane helix</keyword>
<dbReference type="Proteomes" id="UP000683246">
    <property type="component" value="Chromosome"/>
</dbReference>
<organism evidence="2 3">
    <name type="scientific">Vallitalea pronyensis</name>
    <dbReference type="NCBI Taxonomy" id="1348613"/>
    <lineage>
        <taxon>Bacteria</taxon>
        <taxon>Bacillati</taxon>
        <taxon>Bacillota</taxon>
        <taxon>Clostridia</taxon>
        <taxon>Lachnospirales</taxon>
        <taxon>Vallitaleaceae</taxon>
        <taxon>Vallitalea</taxon>
    </lineage>
</organism>
<dbReference type="RefSeq" id="WP_212695675.1">
    <property type="nucleotide sequence ID" value="NZ_CP058649.1"/>
</dbReference>
<evidence type="ECO:0000256" key="1">
    <source>
        <dbReference type="SAM" id="Phobius"/>
    </source>
</evidence>
<feature type="transmembrane region" description="Helical" evidence="1">
    <location>
        <begin position="12"/>
        <end position="33"/>
    </location>
</feature>
<proteinExistence type="predicted"/>
<dbReference type="EMBL" id="CP058649">
    <property type="protein sequence ID" value="QUI24976.1"/>
    <property type="molecule type" value="Genomic_DNA"/>
</dbReference>
<dbReference type="AlphaFoldDB" id="A0A8J8MNT1"/>
<dbReference type="Pfam" id="PF14221">
    <property type="entry name" value="DUF4330"/>
    <property type="match status" value="1"/>
</dbReference>
<protein>
    <submittedName>
        <fullName evidence="2">DUF4330 family protein</fullName>
    </submittedName>
</protein>
<name>A0A8J8MNT1_9FIRM</name>
<sequence>MKLVDKKGRLFGIINLIDLLIILIVIAIGFVGYNRFIKKTDETATGSSSNKKEIYLVAEAYRVEADIAASIQAGDQLVSQNKYQQGEIDYVEIRDNDYVATDKEGNLIAAKDPVEKTIEVGIICQANISGPYIDSGGQMIKVGSNYWIKTSKGQIQGYVKEIRLDE</sequence>
<evidence type="ECO:0000313" key="3">
    <source>
        <dbReference type="Proteomes" id="UP000683246"/>
    </source>
</evidence>
<keyword evidence="3" id="KW-1185">Reference proteome</keyword>
<gene>
    <name evidence="2" type="ORF">HZI73_22970</name>
</gene>